<dbReference type="KEGG" id="hru:Halru_3038"/>
<feature type="domain" description="PIN" evidence="6">
    <location>
        <begin position="2"/>
        <end position="131"/>
    </location>
</feature>
<sequence length="139" mass="15330">MYFVDSWVWLEYLLDGEAADAAEAVIRDATTEAGGLIAPTVVAEVRYRIRCVEGSDAADEAVRILTSADEIQSMPLIDEVASEAADIRFRYYDGGTCELSYADAIHVATASLHDDCERLYSGDPDFAEIDEIETIILER</sequence>
<dbReference type="InterPro" id="IPR029060">
    <property type="entry name" value="PIN-like_dom_sf"/>
</dbReference>
<dbReference type="InterPro" id="IPR022907">
    <property type="entry name" value="VapC_family"/>
</dbReference>
<dbReference type="EC" id="3.1.-.-" evidence="5"/>
<dbReference type="GO" id="GO:0000287">
    <property type="term" value="F:magnesium ion binding"/>
    <property type="evidence" value="ECO:0007669"/>
    <property type="project" value="UniProtKB-UniRule"/>
</dbReference>
<dbReference type="AlphaFoldDB" id="L0IFR0"/>
<dbReference type="GeneID" id="14378110"/>
<comment type="similarity">
    <text evidence="5">Belongs to the PINc/VapC protein family.</text>
</comment>
<dbReference type="InterPro" id="IPR002716">
    <property type="entry name" value="PIN_dom"/>
</dbReference>
<keyword evidence="2 5" id="KW-0540">Nuclease</keyword>
<dbReference type="RefSeq" id="WP_015302189.1">
    <property type="nucleotide sequence ID" value="NC_019964.1"/>
</dbReference>
<protein>
    <recommendedName>
        <fullName evidence="5">Ribonuclease VapC</fullName>
        <shortName evidence="5">RNase VapC</shortName>
        <ecNumber evidence="5">3.1.-.-</ecNumber>
    </recommendedName>
    <alternativeName>
        <fullName evidence="5">Putative toxin VapC</fullName>
    </alternativeName>
</protein>
<evidence type="ECO:0000256" key="4">
    <source>
        <dbReference type="ARBA" id="ARBA00022801"/>
    </source>
</evidence>
<keyword evidence="1 5" id="KW-1277">Toxin-antitoxin system</keyword>
<keyword evidence="3 5" id="KW-0479">Metal-binding</keyword>
<name>L0IFR0_HALRX</name>
<comment type="cofactor">
    <cofactor evidence="5">
        <name>Mg(2+)</name>
        <dbReference type="ChEBI" id="CHEBI:18420"/>
    </cofactor>
</comment>
<dbReference type="GO" id="GO:0090729">
    <property type="term" value="F:toxin activity"/>
    <property type="evidence" value="ECO:0007669"/>
    <property type="project" value="UniProtKB-KW"/>
</dbReference>
<dbReference type="Proteomes" id="UP000010846">
    <property type="component" value="Chromosome"/>
</dbReference>
<dbReference type="GO" id="GO:0016787">
    <property type="term" value="F:hydrolase activity"/>
    <property type="evidence" value="ECO:0007669"/>
    <property type="project" value="UniProtKB-KW"/>
</dbReference>
<evidence type="ECO:0000256" key="2">
    <source>
        <dbReference type="ARBA" id="ARBA00022722"/>
    </source>
</evidence>
<dbReference type="GO" id="GO:0004540">
    <property type="term" value="F:RNA nuclease activity"/>
    <property type="evidence" value="ECO:0007669"/>
    <property type="project" value="InterPro"/>
</dbReference>
<evidence type="ECO:0000313" key="7">
    <source>
        <dbReference type="EMBL" id="AGB17604.1"/>
    </source>
</evidence>
<evidence type="ECO:0000256" key="1">
    <source>
        <dbReference type="ARBA" id="ARBA00022649"/>
    </source>
</evidence>
<dbReference type="Pfam" id="PF01850">
    <property type="entry name" value="PIN"/>
    <property type="match status" value="1"/>
</dbReference>
<dbReference type="Gene3D" id="3.40.50.1010">
    <property type="entry name" value="5'-nuclease"/>
    <property type="match status" value="1"/>
</dbReference>
<dbReference type="eggNOG" id="arCOG00710">
    <property type="taxonomic scope" value="Archaea"/>
</dbReference>
<feature type="binding site" evidence="5">
    <location>
        <position position="103"/>
    </location>
    <ligand>
        <name>Mg(2+)</name>
        <dbReference type="ChEBI" id="CHEBI:18420"/>
    </ligand>
</feature>
<comment type="function">
    <text evidence="5">Toxic component of a toxin-antitoxin (TA) system. An RNase.</text>
</comment>
<dbReference type="HAMAP" id="MF_00265">
    <property type="entry name" value="VapC_Nob1"/>
    <property type="match status" value="1"/>
</dbReference>
<gene>
    <name evidence="5" type="primary">vapC</name>
    <name evidence="7" type="ordered locus">Halru_3038</name>
</gene>
<reference evidence="7" key="1">
    <citation type="submission" date="2011-09" db="EMBL/GenBank/DDBJ databases">
        <title>Complete sequence of Halovivax ruber XH-70.</title>
        <authorList>
            <consortium name="US DOE Joint Genome Institute"/>
            <person name="Lucas S."/>
            <person name="Han J."/>
            <person name="Lapidus A."/>
            <person name="Cheng J.-F."/>
            <person name="Goodwin L."/>
            <person name="Pitluck S."/>
            <person name="Peters L."/>
            <person name="Mikhailova N."/>
            <person name="Davenport K."/>
            <person name="Detter J.C."/>
            <person name="Han C."/>
            <person name="Tapia R."/>
            <person name="Land M."/>
            <person name="Hauser L."/>
            <person name="Kyrpides N."/>
            <person name="Ivanova N."/>
            <person name="Pagani I."/>
            <person name="Sproer C."/>
            <person name="Anderson I."/>
            <person name="Woyke T."/>
        </authorList>
    </citation>
    <scope>NUCLEOTIDE SEQUENCE</scope>
    <source>
        <strain evidence="7">XH-70</strain>
    </source>
</reference>
<evidence type="ECO:0000256" key="3">
    <source>
        <dbReference type="ARBA" id="ARBA00022723"/>
    </source>
</evidence>
<accession>L0IFR0</accession>
<keyword evidence="5" id="KW-0800">Toxin</keyword>
<dbReference type="EMBL" id="CP003050">
    <property type="protein sequence ID" value="AGB17604.1"/>
    <property type="molecule type" value="Genomic_DNA"/>
</dbReference>
<keyword evidence="8" id="KW-1185">Reference proteome</keyword>
<evidence type="ECO:0000313" key="8">
    <source>
        <dbReference type="Proteomes" id="UP000010846"/>
    </source>
</evidence>
<organism evidence="7 8">
    <name type="scientific">Halovivax ruber (strain DSM 18193 / JCM 13892 / XH-70)</name>
    <dbReference type="NCBI Taxonomy" id="797302"/>
    <lineage>
        <taxon>Archaea</taxon>
        <taxon>Methanobacteriati</taxon>
        <taxon>Methanobacteriota</taxon>
        <taxon>Stenosarchaea group</taxon>
        <taxon>Halobacteria</taxon>
        <taxon>Halobacteriales</taxon>
        <taxon>Natrialbaceae</taxon>
        <taxon>Halovivax</taxon>
    </lineage>
</organism>
<feature type="binding site" evidence="5">
    <location>
        <position position="5"/>
    </location>
    <ligand>
        <name>Mg(2+)</name>
        <dbReference type="ChEBI" id="CHEBI:18420"/>
    </ligand>
</feature>
<keyword evidence="4 5" id="KW-0378">Hydrolase</keyword>
<dbReference type="HOGENOM" id="CLU_1850686_0_0_2"/>
<proteinExistence type="inferred from homology"/>
<keyword evidence="5" id="KW-0460">Magnesium</keyword>
<dbReference type="STRING" id="797302.Halru_3038"/>
<dbReference type="SUPFAM" id="SSF88723">
    <property type="entry name" value="PIN domain-like"/>
    <property type="match status" value="1"/>
</dbReference>
<dbReference type="OrthoDB" id="335130at2157"/>
<evidence type="ECO:0000256" key="5">
    <source>
        <dbReference type="HAMAP-Rule" id="MF_00265"/>
    </source>
</evidence>
<evidence type="ECO:0000259" key="6">
    <source>
        <dbReference type="Pfam" id="PF01850"/>
    </source>
</evidence>